<reference evidence="2 3" key="2">
    <citation type="submission" date="2017-10" db="EMBL/GenBank/DDBJ databases">
        <title>Extensive intraspecific genome diversity in a model arbuscular mycorrhizal fungus.</title>
        <authorList>
            <person name="Chen E.C.H."/>
            <person name="Morin E."/>
            <person name="Baudet D."/>
            <person name="Noel J."/>
            <person name="Ndikumana S."/>
            <person name="Charron P."/>
            <person name="St-Onge C."/>
            <person name="Giorgi J."/>
            <person name="Grigoriev I.V."/>
            <person name="Roux C."/>
            <person name="Martin F.M."/>
            <person name="Corradi N."/>
        </authorList>
    </citation>
    <scope>NUCLEOTIDE SEQUENCE [LARGE SCALE GENOMIC DNA]</scope>
    <source>
        <strain evidence="2 3">C2</strain>
    </source>
</reference>
<dbReference type="VEuPathDB" id="FungiDB:RhiirA1_499427"/>
<dbReference type="VEuPathDB" id="FungiDB:FUN_012031"/>
<reference evidence="2 3" key="1">
    <citation type="submission" date="2016-04" db="EMBL/GenBank/DDBJ databases">
        <title>Genome analyses suggest a sexual origin of heterokaryosis in a supposedly ancient asexual fungus.</title>
        <authorList>
            <person name="Ropars J."/>
            <person name="Sedzielewska K."/>
            <person name="Noel J."/>
            <person name="Charron P."/>
            <person name="Farinelli L."/>
            <person name="Marton T."/>
            <person name="Kruger M."/>
            <person name="Pelin A."/>
            <person name="Brachmann A."/>
            <person name="Corradi N."/>
        </authorList>
    </citation>
    <scope>NUCLEOTIDE SEQUENCE [LARGE SCALE GENOMIC DNA]</scope>
    <source>
        <strain evidence="2 3">C2</strain>
    </source>
</reference>
<accession>A0A2N1M705</accession>
<feature type="compositionally biased region" description="Basic and acidic residues" evidence="1">
    <location>
        <begin position="70"/>
        <end position="99"/>
    </location>
</feature>
<dbReference type="Proteomes" id="UP000233469">
    <property type="component" value="Unassembled WGS sequence"/>
</dbReference>
<sequence>MLHNRFFGQVDDNIKQYSTPIMLGKQRLQMNQSVCYNLNRIINWQQLLEGTGTVGTWEFRAKSDLIKHGQARLNRESERKRQKRAKESENKRNERLESLRKRRNNKKEMEKDYERVIRLAHESNRKRVLRARNKNQLQDQQINEPNDNEHIQREPDNRNMHVRSTLSTTISENDHKVLQKFCNKMDNIQYNTCPECNKRIS</sequence>
<evidence type="ECO:0000313" key="2">
    <source>
        <dbReference type="EMBL" id="PKK57427.1"/>
    </source>
</evidence>
<feature type="region of interest" description="Disordered" evidence="1">
    <location>
        <begin position="70"/>
        <end position="111"/>
    </location>
</feature>
<evidence type="ECO:0000313" key="3">
    <source>
        <dbReference type="Proteomes" id="UP000233469"/>
    </source>
</evidence>
<organism evidence="2 3">
    <name type="scientific">Rhizophagus irregularis</name>
    <dbReference type="NCBI Taxonomy" id="588596"/>
    <lineage>
        <taxon>Eukaryota</taxon>
        <taxon>Fungi</taxon>
        <taxon>Fungi incertae sedis</taxon>
        <taxon>Mucoromycota</taxon>
        <taxon>Glomeromycotina</taxon>
        <taxon>Glomeromycetes</taxon>
        <taxon>Glomerales</taxon>
        <taxon>Glomeraceae</taxon>
        <taxon>Rhizophagus</taxon>
    </lineage>
</organism>
<dbReference type="EMBL" id="LLXL01004404">
    <property type="protein sequence ID" value="PKK57427.1"/>
    <property type="molecule type" value="Genomic_DNA"/>
</dbReference>
<gene>
    <name evidence="2" type="ORF">RhiirC2_798054</name>
</gene>
<comment type="caution">
    <text evidence="2">The sequence shown here is derived from an EMBL/GenBank/DDBJ whole genome shotgun (WGS) entry which is preliminary data.</text>
</comment>
<feature type="compositionally biased region" description="Polar residues" evidence="1">
    <location>
        <begin position="134"/>
        <end position="145"/>
    </location>
</feature>
<feature type="region of interest" description="Disordered" evidence="1">
    <location>
        <begin position="132"/>
        <end position="155"/>
    </location>
</feature>
<evidence type="ECO:0000256" key="1">
    <source>
        <dbReference type="SAM" id="MobiDB-lite"/>
    </source>
</evidence>
<name>A0A2N1M705_9GLOM</name>
<dbReference type="AlphaFoldDB" id="A0A2N1M705"/>
<dbReference type="VEuPathDB" id="FungiDB:RhiirFUN_016446"/>
<proteinExistence type="predicted"/>
<protein>
    <submittedName>
        <fullName evidence="2">Uncharacterized protein</fullName>
    </submittedName>
</protein>